<dbReference type="Proteomes" id="UP000024635">
    <property type="component" value="Unassembled WGS sequence"/>
</dbReference>
<proteinExistence type="predicted"/>
<name>A0A016V885_9BILA</name>
<gene>
    <name evidence="1" type="primary">Acey_s0015.g2883</name>
    <name evidence="1" type="ORF">Y032_0015g2883</name>
</gene>
<dbReference type="OrthoDB" id="5872679at2759"/>
<keyword evidence="2" id="KW-1185">Reference proteome</keyword>
<evidence type="ECO:0000313" key="1">
    <source>
        <dbReference type="EMBL" id="EYC23874.1"/>
    </source>
</evidence>
<reference evidence="2" key="1">
    <citation type="journal article" date="2015" name="Nat. Genet.">
        <title>The genome and transcriptome of the zoonotic hookworm Ancylostoma ceylanicum identify infection-specific gene families.</title>
        <authorList>
            <person name="Schwarz E.M."/>
            <person name="Hu Y."/>
            <person name="Antoshechkin I."/>
            <person name="Miller M.M."/>
            <person name="Sternberg P.W."/>
            <person name="Aroian R.V."/>
        </authorList>
    </citation>
    <scope>NUCLEOTIDE SEQUENCE</scope>
    <source>
        <strain evidence="2">HY135</strain>
    </source>
</reference>
<comment type="caution">
    <text evidence="1">The sequence shown here is derived from an EMBL/GenBank/DDBJ whole genome shotgun (WGS) entry which is preliminary data.</text>
</comment>
<accession>A0A016V885</accession>
<organism evidence="1 2">
    <name type="scientific">Ancylostoma ceylanicum</name>
    <dbReference type="NCBI Taxonomy" id="53326"/>
    <lineage>
        <taxon>Eukaryota</taxon>
        <taxon>Metazoa</taxon>
        <taxon>Ecdysozoa</taxon>
        <taxon>Nematoda</taxon>
        <taxon>Chromadorea</taxon>
        <taxon>Rhabditida</taxon>
        <taxon>Rhabditina</taxon>
        <taxon>Rhabditomorpha</taxon>
        <taxon>Strongyloidea</taxon>
        <taxon>Ancylostomatidae</taxon>
        <taxon>Ancylostomatinae</taxon>
        <taxon>Ancylostoma</taxon>
    </lineage>
</organism>
<protein>
    <submittedName>
        <fullName evidence="1">Uncharacterized protein</fullName>
    </submittedName>
</protein>
<dbReference type="EMBL" id="JARK01001351">
    <property type="protein sequence ID" value="EYC23874.1"/>
    <property type="molecule type" value="Genomic_DNA"/>
</dbReference>
<sequence>MGLEDGSLLEESYFFHLSAAFNEVDPLDRENSLTVMSLNAQTIALQLLRRTQEWTGDKTDPSLLAYDKKAIDQIIKQTYDRGPVKITRNATDRVTSILTWEANKLVDAVLMMELSLPHIRDLCSAVVHYQACSMLIENGRVRDMACFTAMLWLRPFTTKSSHATDPTPTCYPTQIVFDPTGGTGKRVEYAPFVHENGEKSIQFSSTAGVMIVQTTRGVPKALMAASASGSERTVEGVANAILRMLILKKGAGVAVGTLDAYVDHKDGRSHCTHSVSETLKFLFNYKCDSHDHQKPKRTIMAAEAGSQAPQITLALSQEFGGYNYASGY</sequence>
<dbReference type="AlphaFoldDB" id="A0A016V885"/>
<evidence type="ECO:0000313" key="2">
    <source>
        <dbReference type="Proteomes" id="UP000024635"/>
    </source>
</evidence>